<dbReference type="EMBL" id="CP031761">
    <property type="protein sequence ID" value="AXR01148.1"/>
    <property type="molecule type" value="Genomic_DNA"/>
</dbReference>
<keyword evidence="1" id="KW-0812">Transmembrane</keyword>
<dbReference type="SUPFAM" id="SSF54523">
    <property type="entry name" value="Pili subunits"/>
    <property type="match status" value="1"/>
</dbReference>
<evidence type="ECO:0000313" key="2">
    <source>
        <dbReference type="EMBL" id="AXR01148.1"/>
    </source>
</evidence>
<dbReference type="InterPro" id="IPR045584">
    <property type="entry name" value="Pilin-like"/>
</dbReference>
<dbReference type="KEGG" id="ppis:B1L02_14735"/>
<evidence type="ECO:0000313" key="3">
    <source>
        <dbReference type="Proteomes" id="UP000258102"/>
    </source>
</evidence>
<protein>
    <submittedName>
        <fullName evidence="2">Type II secretion system protein</fullName>
    </submittedName>
</protein>
<gene>
    <name evidence="2" type="ORF">D0511_03000</name>
</gene>
<accession>A0AAD0RM95</accession>
<dbReference type="Pfam" id="PF07963">
    <property type="entry name" value="N_methyl"/>
    <property type="match status" value="1"/>
</dbReference>
<keyword evidence="1" id="KW-0472">Membrane</keyword>
<dbReference type="AlphaFoldDB" id="A0AAD0RM95"/>
<proteinExistence type="predicted"/>
<dbReference type="Gene3D" id="3.30.700.10">
    <property type="entry name" value="Glycoprotein, Type 4 Pilin"/>
    <property type="match status" value="1"/>
</dbReference>
<sequence>MNTMRGFTMIELLIVLTIMGLIMSLVAPLSLKAINRSDAKMELVEVKNWLRNRANKAFLEQRDYLVVLEKDNGIVFQGETAVESKQLKYIQFPKQEITLNRFGMISTDSITTHYLGQPFQIELQGNDAP</sequence>
<keyword evidence="1" id="KW-1133">Transmembrane helix</keyword>
<reference evidence="2 3" key="1">
    <citation type="submission" date="2018-08" db="EMBL/GenBank/DDBJ databases">
        <title>Whole Genome Sequences of Two Pseudoalteromonas piscicida Strains, DE1-A and DE2-A, which Exhibit Strong Antibacterial Activity against Vibrio vulnificus.</title>
        <authorList>
            <person name="Richards G.P."/>
            <person name="Needleman D.S."/>
            <person name="Watson M.A."/>
            <person name="Polson S.W."/>
        </authorList>
    </citation>
    <scope>NUCLEOTIDE SEQUENCE [LARGE SCALE GENOMIC DNA]</scope>
    <source>
        <strain evidence="2 3">DE2-A</strain>
    </source>
</reference>
<dbReference type="NCBIfam" id="TIGR02532">
    <property type="entry name" value="IV_pilin_GFxxxE"/>
    <property type="match status" value="1"/>
</dbReference>
<dbReference type="RefSeq" id="WP_045987919.1">
    <property type="nucleotide sequence ID" value="NZ_CP021646.1"/>
</dbReference>
<organism evidence="2 3">
    <name type="scientific">Pseudoalteromonas piscicida</name>
    <dbReference type="NCBI Taxonomy" id="43662"/>
    <lineage>
        <taxon>Bacteria</taxon>
        <taxon>Pseudomonadati</taxon>
        <taxon>Pseudomonadota</taxon>
        <taxon>Gammaproteobacteria</taxon>
        <taxon>Alteromonadales</taxon>
        <taxon>Pseudoalteromonadaceae</taxon>
        <taxon>Pseudoalteromonas</taxon>
    </lineage>
</organism>
<feature type="transmembrane region" description="Helical" evidence="1">
    <location>
        <begin position="12"/>
        <end position="31"/>
    </location>
</feature>
<dbReference type="Proteomes" id="UP000258102">
    <property type="component" value="Chromosome 1"/>
</dbReference>
<evidence type="ECO:0000256" key="1">
    <source>
        <dbReference type="SAM" id="Phobius"/>
    </source>
</evidence>
<name>A0AAD0RM95_PSEO7</name>
<dbReference type="InterPro" id="IPR012902">
    <property type="entry name" value="N_methyl_site"/>
</dbReference>